<evidence type="ECO:0000313" key="1">
    <source>
        <dbReference type="EMBL" id="CAF0946244.1"/>
    </source>
</evidence>
<reference evidence="1" key="1">
    <citation type="submission" date="2021-02" db="EMBL/GenBank/DDBJ databases">
        <authorList>
            <person name="Nowell W R."/>
        </authorList>
    </citation>
    <scope>NUCLEOTIDE SEQUENCE</scope>
    <source>
        <strain evidence="1">Ploen Becks lab</strain>
    </source>
</reference>
<organism evidence="1 2">
    <name type="scientific">Brachionus calyciflorus</name>
    <dbReference type="NCBI Taxonomy" id="104777"/>
    <lineage>
        <taxon>Eukaryota</taxon>
        <taxon>Metazoa</taxon>
        <taxon>Spiralia</taxon>
        <taxon>Gnathifera</taxon>
        <taxon>Rotifera</taxon>
        <taxon>Eurotatoria</taxon>
        <taxon>Monogononta</taxon>
        <taxon>Pseudotrocha</taxon>
        <taxon>Ploima</taxon>
        <taxon>Brachionidae</taxon>
        <taxon>Brachionus</taxon>
    </lineage>
</organism>
<sequence length="164" mass="19507">MNHKISKDNIENYYEKLINEIETHTEQILTKQFISDNLKLSINQERELIITKIKDIEKLNLSCLNFEPFCFFVPNHLIKNESDMLTPMKDSKFSFHNQIGRSIILKISISQDLVEEIKKFITKTKKPDFFFFDSFTEVLKYHVILELIEKKFNDLIIDLSNLET</sequence>
<evidence type="ECO:0000313" key="2">
    <source>
        <dbReference type="Proteomes" id="UP000663879"/>
    </source>
</evidence>
<dbReference type="AlphaFoldDB" id="A0A814CUZ2"/>
<keyword evidence="2" id="KW-1185">Reference proteome</keyword>
<protein>
    <submittedName>
        <fullName evidence="1">Uncharacterized protein</fullName>
    </submittedName>
</protein>
<accession>A0A814CUZ2</accession>
<dbReference type="Proteomes" id="UP000663879">
    <property type="component" value="Unassembled WGS sequence"/>
</dbReference>
<proteinExistence type="predicted"/>
<feature type="non-terminal residue" evidence="1">
    <location>
        <position position="1"/>
    </location>
</feature>
<gene>
    <name evidence="1" type="ORF">OXX778_LOCUS13700</name>
</gene>
<dbReference type="EMBL" id="CAJNOC010002682">
    <property type="protein sequence ID" value="CAF0946244.1"/>
    <property type="molecule type" value="Genomic_DNA"/>
</dbReference>
<name>A0A814CUZ2_9BILA</name>
<comment type="caution">
    <text evidence="1">The sequence shown here is derived from an EMBL/GenBank/DDBJ whole genome shotgun (WGS) entry which is preliminary data.</text>
</comment>